<gene>
    <name evidence="1" type="ORF">CLV62_104138</name>
</gene>
<dbReference type="Proteomes" id="UP000247973">
    <property type="component" value="Unassembled WGS sequence"/>
</dbReference>
<comment type="caution">
    <text evidence="1">The sequence shown here is derived from an EMBL/GenBank/DDBJ whole genome shotgun (WGS) entry which is preliminary data.</text>
</comment>
<proteinExistence type="predicted"/>
<dbReference type="RefSeq" id="WP_110309833.1">
    <property type="nucleotide sequence ID" value="NZ_QICL01000004.1"/>
</dbReference>
<dbReference type="EMBL" id="QICL01000004">
    <property type="protein sequence ID" value="PXV66877.1"/>
    <property type="molecule type" value="Genomic_DNA"/>
</dbReference>
<protein>
    <submittedName>
        <fullName evidence="1">Uncharacterized protein</fullName>
    </submittedName>
</protein>
<organism evidence="1 2">
    <name type="scientific">Dysgonomonas alginatilytica</name>
    <dbReference type="NCBI Taxonomy" id="1605892"/>
    <lineage>
        <taxon>Bacteria</taxon>
        <taxon>Pseudomonadati</taxon>
        <taxon>Bacteroidota</taxon>
        <taxon>Bacteroidia</taxon>
        <taxon>Bacteroidales</taxon>
        <taxon>Dysgonomonadaceae</taxon>
        <taxon>Dysgonomonas</taxon>
    </lineage>
</organism>
<evidence type="ECO:0000313" key="2">
    <source>
        <dbReference type="Proteomes" id="UP000247973"/>
    </source>
</evidence>
<accession>A0A2V3PR67</accession>
<dbReference type="AlphaFoldDB" id="A0A2V3PR67"/>
<dbReference type="OrthoDB" id="1050403at2"/>
<keyword evidence="2" id="KW-1185">Reference proteome</keyword>
<sequence>MNILNLKLIFGLAILFICCAAMQNRVYNDDLRNEAIRIAVNDFLDKCSLQKTDSVFSVNIYIDNDDILGVSISSVHENKIYPSTKDKIGAETNIFPSHYIERNNKLIYWGDSTQILSNEIVNVLSKYNQIDSTFINDEKAYPEFVINEKIRGAHYYFCKKDLSQFKRVVTNKGMNSYDPPKLKCNSK</sequence>
<reference evidence="1 2" key="1">
    <citation type="submission" date="2018-03" db="EMBL/GenBank/DDBJ databases">
        <title>Genomic Encyclopedia of Archaeal and Bacterial Type Strains, Phase II (KMG-II): from individual species to whole genera.</title>
        <authorList>
            <person name="Goeker M."/>
        </authorList>
    </citation>
    <scope>NUCLEOTIDE SEQUENCE [LARGE SCALE GENOMIC DNA]</scope>
    <source>
        <strain evidence="1 2">DSM 100214</strain>
    </source>
</reference>
<name>A0A2V3PR67_9BACT</name>
<evidence type="ECO:0000313" key="1">
    <source>
        <dbReference type="EMBL" id="PXV66877.1"/>
    </source>
</evidence>